<accession>B8LPK5</accession>
<proteinExistence type="evidence at transcript level"/>
<evidence type="ECO:0000313" key="1">
    <source>
        <dbReference type="EMBL" id="ABR17585.1"/>
    </source>
</evidence>
<dbReference type="InterPro" id="IPR039342">
    <property type="entry name" value="TGD2-like"/>
</dbReference>
<protein>
    <submittedName>
        <fullName evidence="1">Uncharacterized protein</fullName>
    </submittedName>
</protein>
<reference evidence="1" key="1">
    <citation type="submission" date="2007-06" db="EMBL/GenBank/DDBJ databases">
        <title>Full length cDNA sequences from Sitka Spruce (Picea sitchensis).</title>
        <authorList>
            <person name="Ralph S.G."/>
            <person name="Chun H.E."/>
            <person name="Liao N."/>
            <person name="Ali J."/>
            <person name="Reid K."/>
            <person name="Kolosova N."/>
            <person name="Cooper N."/>
            <person name="Cullis C."/>
            <person name="Jancsik S."/>
            <person name="Moore R."/>
            <person name="Mayo M."/>
            <person name="Wagner S."/>
            <person name="Holt R.A."/>
            <person name="Jones S.J.M."/>
            <person name="Marra M.A."/>
            <person name="Ritland C.E."/>
            <person name="Ritland K."/>
            <person name="Bohlmann J."/>
        </authorList>
    </citation>
    <scope>NUCLEOTIDE SEQUENCE</scope>
    <source>
        <tissue evidence="1">Green portion of the leader tissue</tissue>
    </source>
</reference>
<dbReference type="GO" id="GO:0009706">
    <property type="term" value="C:chloroplast inner membrane"/>
    <property type="evidence" value="ECO:0007669"/>
    <property type="project" value="TreeGrafter"/>
</dbReference>
<dbReference type="GO" id="GO:0005543">
    <property type="term" value="F:phospholipid binding"/>
    <property type="evidence" value="ECO:0007669"/>
    <property type="project" value="TreeGrafter"/>
</dbReference>
<organism evidence="1">
    <name type="scientific">Picea sitchensis</name>
    <name type="common">Sitka spruce</name>
    <name type="synonym">Pinus sitchensis</name>
    <dbReference type="NCBI Taxonomy" id="3332"/>
    <lineage>
        <taxon>Eukaryota</taxon>
        <taxon>Viridiplantae</taxon>
        <taxon>Streptophyta</taxon>
        <taxon>Embryophyta</taxon>
        <taxon>Tracheophyta</taxon>
        <taxon>Spermatophyta</taxon>
        <taxon>Pinopsida</taxon>
        <taxon>Pinidae</taxon>
        <taxon>Conifers I</taxon>
        <taxon>Pinales</taxon>
        <taxon>Pinaceae</taxon>
        <taxon>Picea</taxon>
    </lineage>
</organism>
<dbReference type="EMBL" id="EF677783">
    <property type="protein sequence ID" value="ABR17585.1"/>
    <property type="molecule type" value="mRNA"/>
</dbReference>
<sequence>MDEVSVTKTYDLAERVASTIEEARPLLAKIEAMAGDIQPLLREVHEGGLLKEIERLTKVLADTSGDLRKLNSSILTPENTQLLRESVSTLIMTLKNVESISGDISGVTGDAATRHNLKQLIESLSRLLLD</sequence>
<dbReference type="PANTHER" id="PTHR34675:SF1">
    <property type="entry name" value="PROTEIN TRIGALACTOSYLDIACYLGLYCEROL 2, CHLOROPLASTIC"/>
    <property type="match status" value="1"/>
</dbReference>
<dbReference type="AlphaFoldDB" id="B8LPK5"/>
<dbReference type="PANTHER" id="PTHR34675">
    <property type="entry name" value="PROTEIN TRIGALACTOSYLDIACYLGLYCEROL 2, CHLOROPLASTIC"/>
    <property type="match status" value="1"/>
</dbReference>
<dbReference type="GO" id="GO:0005319">
    <property type="term" value="F:lipid transporter activity"/>
    <property type="evidence" value="ECO:0007669"/>
    <property type="project" value="TreeGrafter"/>
</dbReference>
<name>B8LPK5_PICSI</name>